<dbReference type="InterPro" id="IPR016187">
    <property type="entry name" value="CTDL_fold"/>
</dbReference>
<dbReference type="InterPro" id="IPR016186">
    <property type="entry name" value="C-type_lectin-like/link_sf"/>
</dbReference>
<reference evidence="3" key="3">
    <citation type="submission" date="2025-09" db="UniProtKB">
        <authorList>
            <consortium name="Ensembl"/>
        </authorList>
    </citation>
    <scope>IDENTIFICATION</scope>
</reference>
<feature type="domain" description="C-type lectin" evidence="2">
    <location>
        <begin position="51"/>
        <end position="166"/>
    </location>
</feature>
<dbReference type="InterPro" id="IPR018378">
    <property type="entry name" value="C-type_lectin_CS"/>
</dbReference>
<dbReference type="SMART" id="SM00034">
    <property type="entry name" value="CLECT"/>
    <property type="match status" value="1"/>
</dbReference>
<evidence type="ECO:0000313" key="3">
    <source>
        <dbReference type="Ensembl" id="ENSGWIP00000044584.1"/>
    </source>
</evidence>
<dbReference type="PANTHER" id="PTHR45784">
    <property type="entry name" value="C-TYPE LECTIN DOMAIN FAMILY 20 MEMBER A-RELATED"/>
    <property type="match status" value="1"/>
</dbReference>
<dbReference type="PROSITE" id="PS00615">
    <property type="entry name" value="C_TYPE_LECTIN_1"/>
    <property type="match status" value="1"/>
</dbReference>
<dbReference type="Proteomes" id="UP000694680">
    <property type="component" value="Chromosome 3"/>
</dbReference>
<accession>A0A8C5HHE9</accession>
<evidence type="ECO:0000256" key="1">
    <source>
        <dbReference type="ARBA" id="ARBA00023157"/>
    </source>
</evidence>
<name>A0A8C5HHE9_GOUWI</name>
<evidence type="ECO:0000313" key="4">
    <source>
        <dbReference type="Proteomes" id="UP000694680"/>
    </source>
</evidence>
<dbReference type="PROSITE" id="PS50041">
    <property type="entry name" value="C_TYPE_LECTIN_2"/>
    <property type="match status" value="1"/>
</dbReference>
<dbReference type="SUPFAM" id="SSF56436">
    <property type="entry name" value="C-type lectin-like"/>
    <property type="match status" value="1"/>
</dbReference>
<sequence>DVDFHLVNFLCLTSVGGASETGRSNIKFSRHIYQYPIICMLGLVRLNVEKFFVIKNAANWNDAQNHCREKYTDLASVTNMEDLKLLHQLGPSQIFWLGLYGDTKEEWKWKWSVEEQDSSMVDTGYRNWDVDEPNGGQNYNRFCTIMFPDGTWQDEPCDWVNPVLCYKGGK</sequence>
<dbReference type="Ensembl" id="ENSGWIT00000048326.1">
    <property type="protein sequence ID" value="ENSGWIP00000044584.1"/>
    <property type="gene ID" value="ENSGWIG00000022174.1"/>
</dbReference>
<organism evidence="3 4">
    <name type="scientific">Gouania willdenowi</name>
    <name type="common">Blunt-snouted clingfish</name>
    <name type="synonym">Lepadogaster willdenowi</name>
    <dbReference type="NCBI Taxonomy" id="441366"/>
    <lineage>
        <taxon>Eukaryota</taxon>
        <taxon>Metazoa</taxon>
        <taxon>Chordata</taxon>
        <taxon>Craniata</taxon>
        <taxon>Vertebrata</taxon>
        <taxon>Euteleostomi</taxon>
        <taxon>Actinopterygii</taxon>
        <taxon>Neopterygii</taxon>
        <taxon>Teleostei</taxon>
        <taxon>Neoteleostei</taxon>
        <taxon>Acanthomorphata</taxon>
        <taxon>Ovalentaria</taxon>
        <taxon>Blenniimorphae</taxon>
        <taxon>Blenniiformes</taxon>
        <taxon>Gobiesocoidei</taxon>
        <taxon>Gobiesocidae</taxon>
        <taxon>Gobiesocinae</taxon>
        <taxon>Gouania</taxon>
    </lineage>
</organism>
<keyword evidence="4" id="KW-1185">Reference proteome</keyword>
<dbReference type="PANTHER" id="PTHR45784:SF3">
    <property type="entry name" value="C-TYPE LECTIN DOMAIN FAMILY 4 MEMBER K-LIKE-RELATED"/>
    <property type="match status" value="1"/>
</dbReference>
<dbReference type="Pfam" id="PF00059">
    <property type="entry name" value="Lectin_C"/>
    <property type="match status" value="1"/>
</dbReference>
<dbReference type="AlphaFoldDB" id="A0A8C5HHE9"/>
<proteinExistence type="predicted"/>
<dbReference type="InterPro" id="IPR001304">
    <property type="entry name" value="C-type_lectin-like"/>
</dbReference>
<protein>
    <recommendedName>
        <fullName evidence="2">C-type lectin domain-containing protein</fullName>
    </recommendedName>
</protein>
<evidence type="ECO:0000259" key="2">
    <source>
        <dbReference type="PROSITE" id="PS50041"/>
    </source>
</evidence>
<dbReference type="Gene3D" id="3.10.100.10">
    <property type="entry name" value="Mannose-Binding Protein A, subunit A"/>
    <property type="match status" value="1"/>
</dbReference>
<reference evidence="3" key="1">
    <citation type="submission" date="2020-06" db="EMBL/GenBank/DDBJ databases">
        <authorList>
            <consortium name="Wellcome Sanger Institute Data Sharing"/>
        </authorList>
    </citation>
    <scope>NUCLEOTIDE SEQUENCE [LARGE SCALE GENOMIC DNA]</scope>
</reference>
<reference evidence="3" key="2">
    <citation type="submission" date="2025-08" db="UniProtKB">
        <authorList>
            <consortium name="Ensembl"/>
        </authorList>
    </citation>
    <scope>IDENTIFICATION</scope>
</reference>
<keyword evidence="1" id="KW-1015">Disulfide bond</keyword>